<accession>A0ABY4SVY8</accession>
<dbReference type="Gene3D" id="1.25.40.10">
    <property type="entry name" value="Tetratricopeptide repeat domain"/>
    <property type="match status" value="1"/>
</dbReference>
<sequence length="287" mass="29323">MKKLMLFLVLLCLATAAAAADSPKDVQAAIDRGDYATAETLLRQAVSEHPSSAKAHYVLAEVLAHQGNIGEAKAEATKASSLDPATHFTDPAKFQAFQRKLDAALGTPGAKRPLGSLRSIDAPQAPAVAAPVAATSSGSSHLGLVIVGGIALLLIFFLMRRRRDAVPPTTAYPPPPVNGQPPYGGYGGNGSYGAYPPPPPPRSGVGSAVAAGLGGVAAGMLLDEALRGHGESGLGAGSDPRAAGTFVDQPADPTGQAYDDLRDDPIDMGNDDASWDDSSSSSDDDSW</sequence>
<evidence type="ECO:0000313" key="5">
    <source>
        <dbReference type="Proteomes" id="UP001056681"/>
    </source>
</evidence>
<name>A0ABY4SVY8_9GAMM</name>
<feature type="compositionally biased region" description="Gly residues" evidence="1">
    <location>
        <begin position="182"/>
        <end position="191"/>
    </location>
</feature>
<keyword evidence="3" id="KW-0732">Signal</keyword>
<organism evidence="4 5">
    <name type="scientific">Luteibacter flocculans</name>
    <dbReference type="NCBI Taxonomy" id="2780091"/>
    <lineage>
        <taxon>Bacteria</taxon>
        <taxon>Pseudomonadati</taxon>
        <taxon>Pseudomonadota</taxon>
        <taxon>Gammaproteobacteria</taxon>
        <taxon>Lysobacterales</taxon>
        <taxon>Rhodanobacteraceae</taxon>
        <taxon>Luteibacter</taxon>
    </lineage>
</organism>
<evidence type="ECO:0000256" key="1">
    <source>
        <dbReference type="SAM" id="MobiDB-lite"/>
    </source>
</evidence>
<evidence type="ECO:0000313" key="4">
    <source>
        <dbReference type="EMBL" id="URL56843.1"/>
    </source>
</evidence>
<feature type="region of interest" description="Disordered" evidence="1">
    <location>
        <begin position="167"/>
        <end position="206"/>
    </location>
</feature>
<keyword evidence="2" id="KW-0812">Transmembrane</keyword>
<dbReference type="SUPFAM" id="SSF48452">
    <property type="entry name" value="TPR-like"/>
    <property type="match status" value="1"/>
</dbReference>
<feature type="region of interest" description="Disordered" evidence="1">
    <location>
        <begin position="229"/>
        <end position="287"/>
    </location>
</feature>
<feature type="chain" id="PRO_5047350935" evidence="3">
    <location>
        <begin position="20"/>
        <end position="287"/>
    </location>
</feature>
<dbReference type="Pfam" id="PF14559">
    <property type="entry name" value="TPR_19"/>
    <property type="match status" value="1"/>
</dbReference>
<protein>
    <submittedName>
        <fullName evidence="4">Tetratricopeptide repeat protein</fullName>
    </submittedName>
</protein>
<keyword evidence="5" id="KW-1185">Reference proteome</keyword>
<evidence type="ECO:0000256" key="2">
    <source>
        <dbReference type="SAM" id="Phobius"/>
    </source>
</evidence>
<evidence type="ECO:0000256" key="3">
    <source>
        <dbReference type="SAM" id="SignalP"/>
    </source>
</evidence>
<dbReference type="InterPro" id="IPR011990">
    <property type="entry name" value="TPR-like_helical_dom_sf"/>
</dbReference>
<dbReference type="EMBL" id="CP063231">
    <property type="protein sequence ID" value="URL56843.1"/>
    <property type="molecule type" value="Genomic_DNA"/>
</dbReference>
<feature type="signal peptide" evidence="3">
    <location>
        <begin position="1"/>
        <end position="19"/>
    </location>
</feature>
<gene>
    <name evidence="4" type="ORF">IM816_09150</name>
</gene>
<feature type="compositionally biased region" description="Pro residues" evidence="1">
    <location>
        <begin position="170"/>
        <end position="179"/>
    </location>
</feature>
<dbReference type="RefSeq" id="WP_250337814.1">
    <property type="nucleotide sequence ID" value="NZ_CP063231.1"/>
</dbReference>
<dbReference type="Proteomes" id="UP001056681">
    <property type="component" value="Chromosome"/>
</dbReference>
<feature type="transmembrane region" description="Helical" evidence="2">
    <location>
        <begin position="141"/>
        <end position="159"/>
    </location>
</feature>
<keyword evidence="2" id="KW-0472">Membrane</keyword>
<keyword evidence="2" id="KW-1133">Transmembrane helix</keyword>
<reference evidence="4" key="1">
    <citation type="submission" date="2020-10" db="EMBL/GenBank/DDBJ databases">
        <title>Whole-genome sequence of Luteibacter sp. EIF3.</title>
        <authorList>
            <person name="Friedrich I."/>
            <person name="Hertel R."/>
            <person name="Daniel R."/>
        </authorList>
    </citation>
    <scope>NUCLEOTIDE SEQUENCE</scope>
    <source>
        <strain evidence="4">EIF3</strain>
    </source>
</reference>
<proteinExistence type="predicted"/>